<evidence type="ECO:0000313" key="2">
    <source>
        <dbReference type="Proteomes" id="UP000094769"/>
    </source>
</evidence>
<comment type="caution">
    <text evidence="1">The sequence shown here is derived from an EMBL/GenBank/DDBJ whole genome shotgun (WGS) entry which is preliminary data.</text>
</comment>
<dbReference type="AlphaFoldDB" id="A0A7Z1AE21"/>
<dbReference type="Proteomes" id="UP000094769">
    <property type="component" value="Unassembled WGS sequence"/>
</dbReference>
<sequence length="140" mass="15034">MDITIKINHYRGIIDRSDIDIDSTEIDRATTGTGVAVIGHIDLDSVGVITAGIRRTVQIGDVARGIEVVVQIGQRAGQCSGRACTADRDTGTCRRSQVATGAGGQGHGQCARSGIDVSEINRRQIDITQYVFSHRDITRQ</sequence>
<reference evidence="1 2" key="1">
    <citation type="submission" date="2016-06" db="EMBL/GenBank/DDBJ databases">
        <title>Genome sequence of endosymbiont of Candidatus Endolucinida thiodiazotropha.</title>
        <authorList>
            <person name="Poehlein A."/>
            <person name="Koenig S."/>
            <person name="Heiden S.E."/>
            <person name="Thuermer A."/>
            <person name="Voget S."/>
            <person name="Daniel R."/>
            <person name="Markert S."/>
            <person name="Gros O."/>
            <person name="Schweder T."/>
        </authorList>
    </citation>
    <scope>NUCLEOTIDE SEQUENCE [LARGE SCALE GENOMIC DNA]</scope>
    <source>
        <strain evidence="1 2">COS</strain>
    </source>
</reference>
<protein>
    <submittedName>
        <fullName evidence="1">Uncharacterized protein</fullName>
    </submittedName>
</protein>
<gene>
    <name evidence="1" type="ORF">CODIS_41830</name>
</gene>
<organism evidence="1 2">
    <name type="scientific">Candidatus Thiodiazotropha endolucinida</name>
    <dbReference type="NCBI Taxonomy" id="1655433"/>
    <lineage>
        <taxon>Bacteria</taxon>
        <taxon>Pseudomonadati</taxon>
        <taxon>Pseudomonadota</taxon>
        <taxon>Gammaproteobacteria</taxon>
        <taxon>Chromatiales</taxon>
        <taxon>Sedimenticolaceae</taxon>
        <taxon>Candidatus Thiodiazotropha</taxon>
    </lineage>
</organism>
<proteinExistence type="predicted"/>
<name>A0A7Z1AE21_9GAMM</name>
<keyword evidence="2" id="KW-1185">Reference proteome</keyword>
<dbReference type="EMBL" id="MARB01000048">
    <property type="protein sequence ID" value="ODJ85599.1"/>
    <property type="molecule type" value="Genomic_DNA"/>
</dbReference>
<accession>A0A7Z1AE21</accession>
<evidence type="ECO:0000313" key="1">
    <source>
        <dbReference type="EMBL" id="ODJ85599.1"/>
    </source>
</evidence>